<dbReference type="AlphaFoldDB" id="A0A0P6VUU0"/>
<dbReference type="SUPFAM" id="SSF53300">
    <property type="entry name" value="vWA-like"/>
    <property type="match status" value="1"/>
</dbReference>
<dbReference type="RefSeq" id="WP_054360913.1">
    <property type="nucleotide sequence ID" value="NZ_LJYW01000001.1"/>
</dbReference>
<dbReference type="PROSITE" id="PS51468">
    <property type="entry name" value="VIT"/>
    <property type="match status" value="1"/>
</dbReference>
<dbReference type="InterPro" id="IPR013694">
    <property type="entry name" value="VIT"/>
</dbReference>
<dbReference type="Proteomes" id="UP000048984">
    <property type="component" value="Unassembled WGS sequence"/>
</dbReference>
<name>A0A0P6VUU0_9HYPH</name>
<dbReference type="InterPro" id="IPR036465">
    <property type="entry name" value="vWFA_dom_sf"/>
</dbReference>
<dbReference type="SMART" id="SM00327">
    <property type="entry name" value="VWA"/>
    <property type="match status" value="1"/>
</dbReference>
<accession>A0A0P6VUU0</accession>
<dbReference type="InterPro" id="IPR002035">
    <property type="entry name" value="VWF_A"/>
</dbReference>
<proteinExistence type="predicted"/>
<dbReference type="PANTHER" id="PTHR45737:SF6">
    <property type="entry name" value="VON WILLEBRAND FACTOR A DOMAIN-CONTAINING PROTEIN 5A"/>
    <property type="match status" value="1"/>
</dbReference>
<evidence type="ECO:0000313" key="2">
    <source>
        <dbReference type="EMBL" id="KPL54747.1"/>
    </source>
</evidence>
<keyword evidence="3" id="KW-1185">Reference proteome</keyword>
<dbReference type="STRING" id="665126.ABB55_23060"/>
<dbReference type="Pfam" id="PF08487">
    <property type="entry name" value="VIT"/>
    <property type="match status" value="1"/>
</dbReference>
<gene>
    <name evidence="2" type="ORF">ABB55_23060</name>
</gene>
<dbReference type="Gene3D" id="3.40.50.410">
    <property type="entry name" value="von Willebrand factor, type A domain"/>
    <property type="match status" value="1"/>
</dbReference>
<evidence type="ECO:0000259" key="1">
    <source>
        <dbReference type="PROSITE" id="PS51468"/>
    </source>
</evidence>
<reference evidence="2 3" key="2">
    <citation type="submission" date="2015-10" db="EMBL/GenBank/DDBJ databases">
        <title>Draft Genome Sequence of Prosthecomicrobium hirschii ATCC 27832.</title>
        <authorList>
            <person name="Daniel J."/>
            <person name="Givan S.A."/>
            <person name="Brun Y.V."/>
            <person name="Brown P.J."/>
        </authorList>
    </citation>
    <scope>NUCLEOTIDE SEQUENCE [LARGE SCALE GENOMIC DNA]</scope>
    <source>
        <strain evidence="2 3">16</strain>
    </source>
</reference>
<dbReference type="SMART" id="SM00609">
    <property type="entry name" value="VIT"/>
    <property type="match status" value="1"/>
</dbReference>
<protein>
    <recommendedName>
        <fullName evidence="1">VIT domain-containing protein</fullName>
    </recommendedName>
</protein>
<dbReference type="CDD" id="cd00198">
    <property type="entry name" value="vWFA"/>
    <property type="match status" value="1"/>
</dbReference>
<reference evidence="2 3" key="1">
    <citation type="submission" date="2015-09" db="EMBL/GenBank/DDBJ databases">
        <authorList>
            <person name="Jackson K.R."/>
            <person name="Lunt B.L."/>
            <person name="Fisher J.N.B."/>
            <person name="Gardner A.V."/>
            <person name="Bailey M.E."/>
            <person name="Deus L.M."/>
            <person name="Earl A.S."/>
            <person name="Gibby P.D."/>
            <person name="Hartmann K.A."/>
            <person name="Liu J.E."/>
            <person name="Manci A.M."/>
            <person name="Nielsen D.A."/>
            <person name="Solomon M.B."/>
            <person name="Breakwell D.P."/>
            <person name="Burnett S.H."/>
            <person name="Grose J.H."/>
        </authorList>
    </citation>
    <scope>NUCLEOTIDE SEQUENCE [LARGE SCALE GENOMIC DNA]</scope>
    <source>
        <strain evidence="2 3">16</strain>
    </source>
</reference>
<dbReference type="Pfam" id="PF13519">
    <property type="entry name" value="VWA_2"/>
    <property type="match status" value="1"/>
</dbReference>
<sequence>MTTEILASPDPLGRWKAGAHIRGSDTPVPLISTRYDIRIRGALAEIATRRVFRNAEAGSIEATLTFPVPVQATLYGLTATIDGRRLVAQAAARSAAREVYETAIDRGRTAILHEEVLRGIHMLSVANIPPGGEVAVEDRWVVALTTLGPAADRLTPDGSVAVLRIPVTVGDLYGRSPLPDSDDLIGGGAPARATVHAAADAGILTVNGRPPGADGLELSLGRPIDLRLEGWRPTALVAPFGDGRTLRLAIAPAPVAEGRLDGDLLLDESGSMGERDAGGRSKHETAIAGLRDAVGRLRSGDRVRLWRFDERHAFVGAVTDAASLETALRGLTGPQGGTEIGSALAAVAGRPESRTVIIVTDGKSHALDVQALARTGRRFSVVLIGEDSLEANVGHLAALSGGDLFVGAAADTGRLLAAAVAAARQPVTPAASAGTPLRDGLTLTRNGLAIAIDFPPGPETGVPDEAAAAFAAGLILPRLDSPAATDLALRHRLVTHLTSLVMVDEAGAVSEDLPATRKIALPAMELMTDMGIEAAAPRAYSPSMAMPATPGRSRMAPTKVMLPKHDAPASAPFGGASDGGAPAAPAPSLLRRLFGRRSDRGLKAVAASIPWRDITDLADLPGRLTPEQAAALDRLARHPAVAALAARLGRPVEIVAAALLAELAGPGDRNAARLARRGLAGCVEAEIAAVWQAVAP</sequence>
<dbReference type="PANTHER" id="PTHR45737">
    <property type="entry name" value="VON WILLEBRAND FACTOR A DOMAIN-CONTAINING PROTEIN 5A"/>
    <property type="match status" value="1"/>
</dbReference>
<comment type="caution">
    <text evidence="2">The sequence shown here is derived from an EMBL/GenBank/DDBJ whole genome shotgun (WGS) entry which is preliminary data.</text>
</comment>
<dbReference type="EMBL" id="LJYW01000001">
    <property type="protein sequence ID" value="KPL54747.1"/>
    <property type="molecule type" value="Genomic_DNA"/>
</dbReference>
<evidence type="ECO:0000313" key="3">
    <source>
        <dbReference type="Proteomes" id="UP000048984"/>
    </source>
</evidence>
<organism evidence="2 3">
    <name type="scientific">Prosthecodimorpha hirschii</name>
    <dbReference type="NCBI Taxonomy" id="665126"/>
    <lineage>
        <taxon>Bacteria</taxon>
        <taxon>Pseudomonadati</taxon>
        <taxon>Pseudomonadota</taxon>
        <taxon>Alphaproteobacteria</taxon>
        <taxon>Hyphomicrobiales</taxon>
        <taxon>Ancalomicrobiaceae</taxon>
        <taxon>Prosthecodimorpha</taxon>
    </lineage>
</organism>
<feature type="domain" description="VIT" evidence="1">
    <location>
        <begin position="14"/>
        <end position="142"/>
    </location>
</feature>